<feature type="region of interest" description="Disordered" evidence="5">
    <location>
        <begin position="81"/>
        <end position="101"/>
    </location>
</feature>
<dbReference type="Proteomes" id="UP000277580">
    <property type="component" value="Unassembled WGS sequence"/>
</dbReference>
<keyword evidence="2" id="KW-0547">Nucleotide-binding</keyword>
<evidence type="ECO:0000256" key="2">
    <source>
        <dbReference type="ARBA" id="ARBA00022741"/>
    </source>
</evidence>
<evidence type="ECO:0000259" key="6">
    <source>
        <dbReference type="PROSITE" id="PS51716"/>
    </source>
</evidence>
<dbReference type="STRING" id="1392247.A0A3N4KEW8"/>
<evidence type="ECO:0000256" key="1">
    <source>
        <dbReference type="ARBA" id="ARBA00005429"/>
    </source>
</evidence>
<dbReference type="SUPFAM" id="SSF52540">
    <property type="entry name" value="P-loop containing nucleoside triphosphate hydrolases"/>
    <property type="match status" value="1"/>
</dbReference>
<dbReference type="GO" id="GO:0005525">
    <property type="term" value="F:GTP binding"/>
    <property type="evidence" value="ECO:0007669"/>
    <property type="project" value="UniProtKB-KW"/>
</dbReference>
<accession>A0A3N4KEW8</accession>
<keyword evidence="4" id="KW-0342">GTP-binding</keyword>
<dbReference type="Gene3D" id="3.40.50.300">
    <property type="entry name" value="P-loop containing nucleotide triphosphate hydrolases"/>
    <property type="match status" value="1"/>
</dbReference>
<dbReference type="Pfam" id="PF05049">
    <property type="entry name" value="IIGP"/>
    <property type="match status" value="1"/>
</dbReference>
<reference evidence="7 8" key="1">
    <citation type="journal article" date="2018" name="Nat. Ecol. Evol.">
        <title>Pezizomycetes genomes reveal the molecular basis of ectomycorrhizal truffle lifestyle.</title>
        <authorList>
            <person name="Murat C."/>
            <person name="Payen T."/>
            <person name="Noel B."/>
            <person name="Kuo A."/>
            <person name="Morin E."/>
            <person name="Chen J."/>
            <person name="Kohler A."/>
            <person name="Krizsan K."/>
            <person name="Balestrini R."/>
            <person name="Da Silva C."/>
            <person name="Montanini B."/>
            <person name="Hainaut M."/>
            <person name="Levati E."/>
            <person name="Barry K.W."/>
            <person name="Belfiori B."/>
            <person name="Cichocki N."/>
            <person name="Clum A."/>
            <person name="Dockter R.B."/>
            <person name="Fauchery L."/>
            <person name="Guy J."/>
            <person name="Iotti M."/>
            <person name="Le Tacon F."/>
            <person name="Lindquist E.A."/>
            <person name="Lipzen A."/>
            <person name="Malagnac F."/>
            <person name="Mello A."/>
            <person name="Molinier V."/>
            <person name="Miyauchi S."/>
            <person name="Poulain J."/>
            <person name="Riccioni C."/>
            <person name="Rubini A."/>
            <person name="Sitrit Y."/>
            <person name="Splivallo R."/>
            <person name="Traeger S."/>
            <person name="Wang M."/>
            <person name="Zifcakova L."/>
            <person name="Wipf D."/>
            <person name="Zambonelli A."/>
            <person name="Paolocci F."/>
            <person name="Nowrousian M."/>
            <person name="Ottonello S."/>
            <person name="Baldrian P."/>
            <person name="Spatafora J.W."/>
            <person name="Henrissat B."/>
            <person name="Nagy L.G."/>
            <person name="Aury J.M."/>
            <person name="Wincker P."/>
            <person name="Grigoriev I.V."/>
            <person name="Bonfante P."/>
            <person name="Martin F.M."/>
        </authorList>
    </citation>
    <scope>NUCLEOTIDE SEQUENCE [LARGE SCALE GENOMIC DNA]</scope>
    <source>
        <strain evidence="7 8">CCBAS932</strain>
    </source>
</reference>
<dbReference type="InterPro" id="IPR051515">
    <property type="entry name" value="IRG"/>
</dbReference>
<dbReference type="PROSITE" id="PS51716">
    <property type="entry name" value="G_IRG"/>
    <property type="match status" value="1"/>
</dbReference>
<dbReference type="GO" id="GO:0016787">
    <property type="term" value="F:hydrolase activity"/>
    <property type="evidence" value="ECO:0007669"/>
    <property type="project" value="UniProtKB-KW"/>
</dbReference>
<keyword evidence="3" id="KW-0378">Hydrolase</keyword>
<comment type="similarity">
    <text evidence="1">Belongs to the TRAFAC class dynamin-like GTPase superfamily. IRG family.</text>
</comment>
<evidence type="ECO:0000256" key="3">
    <source>
        <dbReference type="ARBA" id="ARBA00022801"/>
    </source>
</evidence>
<dbReference type="InterPro" id="IPR027417">
    <property type="entry name" value="P-loop_NTPase"/>
</dbReference>
<dbReference type="InterPro" id="IPR007743">
    <property type="entry name" value="Immunity-related_GTPase-like"/>
</dbReference>
<evidence type="ECO:0000313" key="8">
    <source>
        <dbReference type="Proteomes" id="UP000277580"/>
    </source>
</evidence>
<name>A0A3N4KEW8_9PEZI</name>
<dbReference type="InterPro" id="IPR030385">
    <property type="entry name" value="G_IRG_dom"/>
</dbReference>
<dbReference type="InParanoid" id="A0A3N4KEW8"/>
<evidence type="ECO:0000256" key="5">
    <source>
        <dbReference type="SAM" id="MobiDB-lite"/>
    </source>
</evidence>
<gene>
    <name evidence="7" type="ORF">P167DRAFT_579869</name>
</gene>
<protein>
    <recommendedName>
        <fullName evidence="6">IRG-type G domain-containing protein</fullName>
    </recommendedName>
</protein>
<sequence length="487" mass="55381">MFEAITTARKNIASFGRKLIEIGQFLARFSDSPTRENDTVHAVSLNVLHKHVYEAGQDDRVHRLEAKCAEMQEMINTMRAREESLRAERSNSEREQIAEDRSRLENSRLNLQEERKKVYEDGIFPQVWPTLEQKLKAEQMLRFRSDLYAFAVAGISGAGKSSLINVFLGEKRAATGAVETTTKINRYPELGEEPHRKSNVWYDIPGAGTLNIPGWQYFNQQCLFIFDLIILVIGDRFTETDIQILKHCNRFKIPSILVRSKADQHISNMMADHQDSHDRTHASVDNQLRLSGLPPQRVFIVSTRSQAFKKVYAELGNIMTVGMNDSGLREEMETFIDEVDLISEILITARKRRCEQIETDCLNAPSATGPEPTSAEYGTRLSTLEINLIENIKNGSIDDMLRCYLNEDGERVYKRCPCGYPQQSVGHILKQCTLLSHVRVDEDSSIPWVGGSPTLDGLLCTDAGMIQTKRIWAAFVEYRDTWNSLIS</sequence>
<evidence type="ECO:0000313" key="7">
    <source>
        <dbReference type="EMBL" id="RPB06911.1"/>
    </source>
</evidence>
<dbReference type="AlphaFoldDB" id="A0A3N4KEW8"/>
<dbReference type="EMBL" id="ML119207">
    <property type="protein sequence ID" value="RPB06911.1"/>
    <property type="molecule type" value="Genomic_DNA"/>
</dbReference>
<dbReference type="OrthoDB" id="422720at2759"/>
<feature type="domain" description="IRG-type G" evidence="6">
    <location>
        <begin position="146"/>
        <end position="322"/>
    </location>
</feature>
<proteinExistence type="inferred from homology"/>
<organism evidence="7 8">
    <name type="scientific">Morchella conica CCBAS932</name>
    <dbReference type="NCBI Taxonomy" id="1392247"/>
    <lineage>
        <taxon>Eukaryota</taxon>
        <taxon>Fungi</taxon>
        <taxon>Dikarya</taxon>
        <taxon>Ascomycota</taxon>
        <taxon>Pezizomycotina</taxon>
        <taxon>Pezizomycetes</taxon>
        <taxon>Pezizales</taxon>
        <taxon>Morchellaceae</taxon>
        <taxon>Morchella</taxon>
    </lineage>
</organism>
<dbReference type="PANTHER" id="PTHR32341:SF10">
    <property type="entry name" value="INTERFERON-INDUCIBLE GTPASE 5"/>
    <property type="match status" value="1"/>
</dbReference>
<keyword evidence="8" id="KW-1185">Reference proteome</keyword>
<dbReference type="GO" id="GO:0016020">
    <property type="term" value="C:membrane"/>
    <property type="evidence" value="ECO:0007669"/>
    <property type="project" value="InterPro"/>
</dbReference>
<dbReference type="PANTHER" id="PTHR32341">
    <property type="entry name" value="INTERFERON-INDUCIBLE GTPASE"/>
    <property type="match status" value="1"/>
</dbReference>
<evidence type="ECO:0000256" key="4">
    <source>
        <dbReference type="ARBA" id="ARBA00023134"/>
    </source>
</evidence>